<keyword evidence="3" id="KW-1185">Reference proteome</keyword>
<dbReference type="AlphaFoldDB" id="A0A2S6HRA1"/>
<feature type="domain" description="Aminoglycoside phosphotransferase" evidence="1">
    <location>
        <begin position="86"/>
        <end position="249"/>
    </location>
</feature>
<dbReference type="Pfam" id="PF01636">
    <property type="entry name" value="APH"/>
    <property type="match status" value="1"/>
</dbReference>
<dbReference type="InterPro" id="IPR011009">
    <property type="entry name" value="Kinase-like_dom_sf"/>
</dbReference>
<proteinExistence type="predicted"/>
<evidence type="ECO:0000313" key="2">
    <source>
        <dbReference type="EMBL" id="PPK80024.1"/>
    </source>
</evidence>
<reference evidence="2 3" key="1">
    <citation type="submission" date="2018-02" db="EMBL/GenBank/DDBJ databases">
        <title>Genomic Encyclopedia of Archaeal and Bacterial Type Strains, Phase II (KMG-II): from individual species to whole genera.</title>
        <authorList>
            <person name="Goeker M."/>
        </authorList>
    </citation>
    <scope>NUCLEOTIDE SEQUENCE [LARGE SCALE GENOMIC DNA]</scope>
    <source>
        <strain evidence="2 3">DSM 3808</strain>
    </source>
</reference>
<dbReference type="SUPFAM" id="SSF56112">
    <property type="entry name" value="Protein kinase-like (PK-like)"/>
    <property type="match status" value="1"/>
</dbReference>
<keyword evidence="2" id="KW-0808">Transferase</keyword>
<dbReference type="OrthoDB" id="3328272at2"/>
<accession>A0A2S6HRA1</accession>
<organism evidence="2 3">
    <name type="scientific">Lacrimispora xylanisolvens</name>
    <dbReference type="NCBI Taxonomy" id="384636"/>
    <lineage>
        <taxon>Bacteria</taxon>
        <taxon>Bacillati</taxon>
        <taxon>Bacillota</taxon>
        <taxon>Clostridia</taxon>
        <taxon>Lachnospirales</taxon>
        <taxon>Lachnospiraceae</taxon>
        <taxon>Lacrimispora</taxon>
    </lineage>
</organism>
<dbReference type="GO" id="GO:0016740">
    <property type="term" value="F:transferase activity"/>
    <property type="evidence" value="ECO:0007669"/>
    <property type="project" value="UniProtKB-KW"/>
</dbReference>
<protein>
    <submittedName>
        <fullName evidence="2">Phosphotransferase family enzyme</fullName>
    </submittedName>
</protein>
<dbReference type="Proteomes" id="UP000237749">
    <property type="component" value="Unassembled WGS sequence"/>
</dbReference>
<name>A0A2S6HRA1_9FIRM</name>
<dbReference type="InterPro" id="IPR002575">
    <property type="entry name" value="Aminoglycoside_PTrfase"/>
</dbReference>
<gene>
    <name evidence="2" type="ORF">BXY41_108249</name>
</gene>
<evidence type="ECO:0000313" key="3">
    <source>
        <dbReference type="Proteomes" id="UP000237749"/>
    </source>
</evidence>
<dbReference type="RefSeq" id="WP_104437909.1">
    <property type="nucleotide sequence ID" value="NZ_PTJA01000008.1"/>
</dbReference>
<dbReference type="EMBL" id="PTJA01000008">
    <property type="protein sequence ID" value="PPK80024.1"/>
    <property type="molecule type" value="Genomic_DNA"/>
</dbReference>
<evidence type="ECO:0000259" key="1">
    <source>
        <dbReference type="Pfam" id="PF01636"/>
    </source>
</evidence>
<comment type="caution">
    <text evidence="2">The sequence shown here is derived from an EMBL/GenBank/DDBJ whole genome shotgun (WGS) entry which is preliminary data.</text>
</comment>
<sequence length="322" mass="37430">METDKVEQFMKLKTKVVFGDSFILNRMTRILGGAQKHTYLAETKSGFCFIIYIWDKSTSYFTYNEEKDIFSSSSSMLFELNNNLMLQHNVLTPKLYFMDRSKEEQDYEYAFAEYIDGTDMDHIISQQEDRLPGVLSSLKTSINNLHKIKSDLVGQLNRMQTKEFDVLEYSLKAAQKNIEYLKAADGSNKKLHMGVWDKLLKLSSVMVKRQEYTFIHGELGPNHVMVDNYDNAYLIDIEGGKYCDLEEELSFLNIRFGRLLQNLEMDLDSDRMEFYHIGHCLNNLSGAIQLKLKDYYDMDDVNGMIHYFNGLLKEVVGQQAVD</sequence>